<keyword evidence="2 4" id="KW-0378">Hydrolase</keyword>
<dbReference type="GO" id="GO:0016813">
    <property type="term" value="F:hydrolase activity, acting on carbon-nitrogen (but not peptide) bonds, in linear amidines"/>
    <property type="evidence" value="ECO:0007669"/>
    <property type="project" value="InterPro"/>
</dbReference>
<feature type="binding site" evidence="3">
    <location>
        <position position="78"/>
    </location>
    <ligand>
        <name>Zn(2+)</name>
        <dbReference type="ChEBI" id="CHEBI:29105"/>
        <label>1</label>
    </ligand>
</feature>
<dbReference type="Gene3D" id="3.40.630.10">
    <property type="entry name" value="Zn peptidases"/>
    <property type="match status" value="1"/>
</dbReference>
<evidence type="ECO:0000313" key="4">
    <source>
        <dbReference type="EMBL" id="QIN30181.1"/>
    </source>
</evidence>
<dbReference type="NCBIfam" id="TIGR01879">
    <property type="entry name" value="hydantase"/>
    <property type="match status" value="1"/>
</dbReference>
<evidence type="ECO:0000256" key="3">
    <source>
        <dbReference type="PIRSR" id="PIRSR001235-1"/>
    </source>
</evidence>
<dbReference type="KEGG" id="blut:EW640_13590"/>
<name>A0A6G8KZX9_9MICO</name>
<feature type="binding site" evidence="3">
    <location>
        <position position="125"/>
    </location>
    <ligand>
        <name>Zn(2+)</name>
        <dbReference type="ChEBI" id="CHEBI:29105"/>
        <label>2</label>
    </ligand>
</feature>
<feature type="binding site" evidence="3">
    <location>
        <position position="89"/>
    </location>
    <ligand>
        <name>Zn(2+)</name>
        <dbReference type="ChEBI" id="CHEBI:29105"/>
        <label>1</label>
    </ligand>
</feature>
<keyword evidence="3" id="KW-0479">Metal-binding</keyword>
<protein>
    <submittedName>
        <fullName evidence="4">Zn-dependent hydrolase</fullName>
    </submittedName>
</protein>
<keyword evidence="3" id="KW-0862">Zinc</keyword>
<dbReference type="PANTHER" id="PTHR32494:SF5">
    <property type="entry name" value="ALLANTOATE AMIDOHYDROLASE"/>
    <property type="match status" value="1"/>
</dbReference>
<dbReference type="PIRSF" id="PIRSF001235">
    <property type="entry name" value="Amidase_carbamoylase"/>
    <property type="match status" value="1"/>
</dbReference>
<accession>A0A6G8KZX9</accession>
<evidence type="ECO:0000313" key="5">
    <source>
        <dbReference type="Proteomes" id="UP000501518"/>
    </source>
</evidence>
<dbReference type="Proteomes" id="UP000501518">
    <property type="component" value="Chromosome"/>
</dbReference>
<dbReference type="SUPFAM" id="SSF55031">
    <property type="entry name" value="Bacterial exopeptidase dimerisation domain"/>
    <property type="match status" value="1"/>
</dbReference>
<dbReference type="Gene3D" id="3.30.70.360">
    <property type="match status" value="1"/>
</dbReference>
<sequence>MTLPDLPSLMGAFSCVGAKNGTGIERLALSASDIDARLLLIKTMLNDGLHVYVDEIGNIYGLVKALTDSDRLVLTGSHLDSQPDGGRFDGQVGVLASLRVVSGCKERVSHQSGINLGVVNWTNEEGARFQPSLMGSSVFTGALSIEDAVNRIDAQGVCVAEALDSFRSSLESGFDDFTQHEMASRVGFAPASTLRRVIVGYAELHVEQGDRLESAGVDVGVVDSIWSAYKTDITVIGEQTHTGPTPMRKRRDALYAASRAVASIFELGADDPDGLLHTSVAWMKIVPNSPNATPSTVRFKVELRSACEDRVRDALASLTDQLESLGEGCGVQFHVEPWSARPAGQLEGSLSEDLASRLRDNGLSVMRLSTIAGHDAVALSNAGISSLLLFVTSVAGITHNHREFTSDSDLVKGESALAVAVDQLISNVQN</sequence>
<feature type="binding site" evidence="3">
    <location>
        <position position="89"/>
    </location>
    <ligand>
        <name>Zn(2+)</name>
        <dbReference type="ChEBI" id="CHEBI:29105"/>
        <label>2</label>
    </ligand>
</feature>
<comment type="cofactor">
    <cofactor evidence="3">
        <name>Zn(2+)</name>
        <dbReference type="ChEBI" id="CHEBI:29105"/>
    </cofactor>
    <text evidence="3">Binds 2 Zn(2+) ions per subunit.</text>
</comment>
<gene>
    <name evidence="4" type="ORF">EW640_13590</name>
</gene>
<evidence type="ECO:0000256" key="1">
    <source>
        <dbReference type="ARBA" id="ARBA00006153"/>
    </source>
</evidence>
<feature type="binding site" evidence="3">
    <location>
        <position position="399"/>
    </location>
    <ligand>
        <name>Zn(2+)</name>
        <dbReference type="ChEBI" id="CHEBI:29105"/>
        <label>2</label>
    </ligand>
</feature>
<comment type="similarity">
    <text evidence="1">Belongs to the peptidase M20 family.</text>
</comment>
<proteinExistence type="inferred from homology"/>
<organism evidence="4 5">
    <name type="scientific">Brevibacterium luteolum</name>
    <dbReference type="NCBI Taxonomy" id="199591"/>
    <lineage>
        <taxon>Bacteria</taxon>
        <taxon>Bacillati</taxon>
        <taxon>Actinomycetota</taxon>
        <taxon>Actinomycetes</taxon>
        <taxon>Micrococcales</taxon>
        <taxon>Brevibacteriaceae</taxon>
        <taxon>Brevibacterium</taxon>
    </lineage>
</organism>
<dbReference type="SUPFAM" id="SSF53187">
    <property type="entry name" value="Zn-dependent exopeptidases"/>
    <property type="match status" value="1"/>
</dbReference>
<dbReference type="Pfam" id="PF01546">
    <property type="entry name" value="Peptidase_M20"/>
    <property type="match status" value="1"/>
</dbReference>
<dbReference type="InterPro" id="IPR010158">
    <property type="entry name" value="Amidase_Cbmase"/>
</dbReference>
<dbReference type="PANTHER" id="PTHR32494">
    <property type="entry name" value="ALLANTOATE DEIMINASE-RELATED"/>
    <property type="match status" value="1"/>
</dbReference>
<dbReference type="RefSeq" id="WP_165884562.1">
    <property type="nucleotide sequence ID" value="NZ_CP035810.1"/>
</dbReference>
<reference evidence="4 5" key="1">
    <citation type="submission" date="2019-02" db="EMBL/GenBank/DDBJ databases">
        <title>Complete Genome Sequence and Methylome Analysis of Brevibacterium luteolum NEB1784.</title>
        <authorList>
            <person name="Fomenkov A."/>
            <person name="Roberts R.J."/>
        </authorList>
    </citation>
    <scope>NUCLEOTIDE SEQUENCE [LARGE SCALE GENOMIC DNA]</scope>
    <source>
        <strain evidence="4 5">NEB1784</strain>
    </source>
</reference>
<feature type="binding site" evidence="3">
    <location>
        <position position="205"/>
    </location>
    <ligand>
        <name>Zn(2+)</name>
        <dbReference type="ChEBI" id="CHEBI:29105"/>
        <label>1</label>
    </ligand>
</feature>
<evidence type="ECO:0000256" key="2">
    <source>
        <dbReference type="ARBA" id="ARBA00022801"/>
    </source>
</evidence>
<dbReference type="InterPro" id="IPR002933">
    <property type="entry name" value="Peptidase_M20"/>
</dbReference>
<dbReference type="EMBL" id="CP035810">
    <property type="protein sequence ID" value="QIN30181.1"/>
    <property type="molecule type" value="Genomic_DNA"/>
</dbReference>
<dbReference type="GO" id="GO:0046872">
    <property type="term" value="F:metal ion binding"/>
    <property type="evidence" value="ECO:0007669"/>
    <property type="project" value="UniProtKB-KW"/>
</dbReference>
<dbReference type="AlphaFoldDB" id="A0A6G8KZX9"/>
<dbReference type="InterPro" id="IPR036264">
    <property type="entry name" value="Bact_exopeptidase_dim_dom"/>
</dbReference>